<dbReference type="AlphaFoldDB" id="A0A4U5PDG4"/>
<dbReference type="InterPro" id="IPR017452">
    <property type="entry name" value="GPCR_Rhodpsn_7TM"/>
</dbReference>
<feature type="transmembrane region" description="Helical" evidence="5">
    <location>
        <begin position="32"/>
        <end position="53"/>
    </location>
</feature>
<feature type="transmembrane region" description="Helical" evidence="5">
    <location>
        <begin position="229"/>
        <end position="250"/>
    </location>
</feature>
<name>A0A4U5PDG4_STECR</name>
<evidence type="ECO:0000313" key="8">
    <source>
        <dbReference type="Proteomes" id="UP000298663"/>
    </source>
</evidence>
<sequence>MDRDACAFEFKGFILQTPADDLQVVDHGPQRFFLKVSAVIIVLISSVALLFYVRQNAMVLKCNMIVCMLTTNTAFGLLTLIHHLFIFLFNQRYLHLSSPAKFFVFSNLTLLSQNIVSVSSIALALDRVLIMSIPVRYKIWKVGKKLFIVVFVLNWLVSPFTYCLVLFFSDLNDLIYLVNVERSLKHYVFYPITCVETVCYVIFALQYRDFTKRQTRYVCRKTENAQNQIIWAQMVCHTSLVFIPSSILSIDRFLNLRIEWIATLKWTYEMPIFSTSIMLSSLIPLLKMWPRRKVKTVFSVKAASLKSVSRKGRS</sequence>
<reference evidence="7 8" key="2">
    <citation type="journal article" date="2019" name="G3 (Bethesda)">
        <title>Hybrid Assembly of the Genome of the Entomopathogenic Nematode Steinernema carpocapsae Identifies the X-Chromosome.</title>
        <authorList>
            <person name="Serra L."/>
            <person name="Macchietto M."/>
            <person name="Macias-Munoz A."/>
            <person name="McGill C.J."/>
            <person name="Rodriguez I.M."/>
            <person name="Rodriguez B."/>
            <person name="Murad R."/>
            <person name="Mortazavi A."/>
        </authorList>
    </citation>
    <scope>NUCLEOTIDE SEQUENCE [LARGE SCALE GENOMIC DNA]</scope>
    <source>
        <strain evidence="7 8">ALL</strain>
    </source>
</reference>
<gene>
    <name evidence="7" type="ORF">L596_008763</name>
</gene>
<reference evidence="7 8" key="1">
    <citation type="journal article" date="2015" name="Genome Biol.">
        <title>Comparative genomics of Steinernema reveals deeply conserved gene regulatory networks.</title>
        <authorList>
            <person name="Dillman A.R."/>
            <person name="Macchietto M."/>
            <person name="Porter C.F."/>
            <person name="Rogers A."/>
            <person name="Williams B."/>
            <person name="Antoshechkin I."/>
            <person name="Lee M.M."/>
            <person name="Goodwin Z."/>
            <person name="Lu X."/>
            <person name="Lewis E.E."/>
            <person name="Goodrich-Blair H."/>
            <person name="Stock S.P."/>
            <person name="Adams B.J."/>
            <person name="Sternberg P.W."/>
            <person name="Mortazavi A."/>
        </authorList>
    </citation>
    <scope>NUCLEOTIDE SEQUENCE [LARGE SCALE GENOMIC DNA]</scope>
    <source>
        <strain evidence="7 8">ALL</strain>
    </source>
</reference>
<evidence type="ECO:0000259" key="6">
    <source>
        <dbReference type="PROSITE" id="PS50262"/>
    </source>
</evidence>
<evidence type="ECO:0000256" key="4">
    <source>
        <dbReference type="ARBA" id="ARBA00023136"/>
    </source>
</evidence>
<keyword evidence="4 5" id="KW-0472">Membrane</keyword>
<comment type="caution">
    <text evidence="7">The sequence shown here is derived from an EMBL/GenBank/DDBJ whole genome shotgun (WGS) entry which is preliminary data.</text>
</comment>
<keyword evidence="3 5" id="KW-1133">Transmembrane helix</keyword>
<feature type="transmembrane region" description="Helical" evidence="5">
    <location>
        <begin position="188"/>
        <end position="208"/>
    </location>
</feature>
<evidence type="ECO:0000256" key="2">
    <source>
        <dbReference type="ARBA" id="ARBA00022692"/>
    </source>
</evidence>
<dbReference type="Proteomes" id="UP000298663">
    <property type="component" value="Unassembled WGS sequence"/>
</dbReference>
<proteinExistence type="predicted"/>
<keyword evidence="2 5" id="KW-0812">Transmembrane</keyword>
<keyword evidence="8" id="KW-1185">Reference proteome</keyword>
<feature type="domain" description="G-protein coupled receptors family 1 profile" evidence="6">
    <location>
        <begin position="44"/>
        <end position="314"/>
    </location>
</feature>
<accession>A0A4U5PDG4</accession>
<evidence type="ECO:0000313" key="7">
    <source>
        <dbReference type="EMBL" id="TKR94487.1"/>
    </source>
</evidence>
<feature type="transmembrane region" description="Helical" evidence="5">
    <location>
        <begin position="65"/>
        <end position="90"/>
    </location>
</feature>
<comment type="subcellular location">
    <subcellularLocation>
        <location evidence="1">Membrane</location>
    </subcellularLocation>
</comment>
<evidence type="ECO:0000256" key="5">
    <source>
        <dbReference type="SAM" id="Phobius"/>
    </source>
</evidence>
<evidence type="ECO:0000256" key="1">
    <source>
        <dbReference type="ARBA" id="ARBA00004370"/>
    </source>
</evidence>
<protein>
    <recommendedName>
        <fullName evidence="6">G-protein coupled receptors family 1 profile domain-containing protein</fullName>
    </recommendedName>
</protein>
<dbReference type="GO" id="GO:0016020">
    <property type="term" value="C:membrane"/>
    <property type="evidence" value="ECO:0007669"/>
    <property type="project" value="UniProtKB-SubCell"/>
</dbReference>
<feature type="transmembrane region" description="Helical" evidence="5">
    <location>
        <begin position="270"/>
        <end position="289"/>
    </location>
</feature>
<feature type="transmembrane region" description="Helical" evidence="5">
    <location>
        <begin position="146"/>
        <end position="168"/>
    </location>
</feature>
<feature type="transmembrane region" description="Helical" evidence="5">
    <location>
        <begin position="102"/>
        <end position="125"/>
    </location>
</feature>
<dbReference type="PROSITE" id="PS50262">
    <property type="entry name" value="G_PROTEIN_RECEP_F1_2"/>
    <property type="match status" value="1"/>
</dbReference>
<evidence type="ECO:0000256" key="3">
    <source>
        <dbReference type="ARBA" id="ARBA00022989"/>
    </source>
</evidence>
<dbReference type="EMBL" id="AZBU02000002">
    <property type="protein sequence ID" value="TKR94487.1"/>
    <property type="molecule type" value="Genomic_DNA"/>
</dbReference>
<organism evidence="7 8">
    <name type="scientific">Steinernema carpocapsae</name>
    <name type="common">Entomopathogenic nematode</name>
    <dbReference type="NCBI Taxonomy" id="34508"/>
    <lineage>
        <taxon>Eukaryota</taxon>
        <taxon>Metazoa</taxon>
        <taxon>Ecdysozoa</taxon>
        <taxon>Nematoda</taxon>
        <taxon>Chromadorea</taxon>
        <taxon>Rhabditida</taxon>
        <taxon>Tylenchina</taxon>
        <taxon>Panagrolaimomorpha</taxon>
        <taxon>Strongyloidoidea</taxon>
        <taxon>Steinernematidae</taxon>
        <taxon>Steinernema</taxon>
    </lineage>
</organism>